<dbReference type="EMBL" id="CP121196">
    <property type="protein sequence ID" value="XBH18759.1"/>
    <property type="molecule type" value="Genomic_DNA"/>
</dbReference>
<dbReference type="NCBIfam" id="NF038403">
    <property type="entry name" value="perm_prefix_1"/>
    <property type="match status" value="1"/>
</dbReference>
<dbReference type="PANTHER" id="PTHR30572">
    <property type="entry name" value="MEMBRANE COMPONENT OF TRANSPORTER-RELATED"/>
    <property type="match status" value="1"/>
</dbReference>
<evidence type="ECO:0000256" key="6">
    <source>
        <dbReference type="ARBA" id="ARBA00038076"/>
    </source>
</evidence>
<dbReference type="InterPro" id="IPR025857">
    <property type="entry name" value="MacB_PCD"/>
</dbReference>
<dbReference type="GO" id="GO:0005886">
    <property type="term" value="C:plasma membrane"/>
    <property type="evidence" value="ECO:0007669"/>
    <property type="project" value="UniProtKB-SubCell"/>
</dbReference>
<feature type="transmembrane region" description="Helical" evidence="7">
    <location>
        <begin position="417"/>
        <end position="441"/>
    </location>
</feature>
<gene>
    <name evidence="10" type="ORF">P8935_05460</name>
</gene>
<comment type="similarity">
    <text evidence="6">Belongs to the ABC-4 integral membrane protein family.</text>
</comment>
<feature type="domain" description="ABC3 transporter permease C-terminal" evidence="8">
    <location>
        <begin position="376"/>
        <end position="495"/>
    </location>
</feature>
<evidence type="ECO:0000256" key="1">
    <source>
        <dbReference type="ARBA" id="ARBA00004651"/>
    </source>
</evidence>
<organism evidence="10">
    <name type="scientific">Telmatobacter sp. DSM 110680</name>
    <dbReference type="NCBI Taxonomy" id="3036704"/>
    <lineage>
        <taxon>Bacteria</taxon>
        <taxon>Pseudomonadati</taxon>
        <taxon>Acidobacteriota</taxon>
        <taxon>Terriglobia</taxon>
        <taxon>Terriglobales</taxon>
        <taxon>Acidobacteriaceae</taxon>
        <taxon>Telmatobacter</taxon>
    </lineage>
</organism>
<feature type="domain" description="MacB-like periplasmic core" evidence="9">
    <location>
        <begin position="90"/>
        <end position="321"/>
    </location>
</feature>
<dbReference type="NCBIfam" id="TIGR03434">
    <property type="entry name" value="ADOP"/>
    <property type="match status" value="1"/>
</dbReference>
<feature type="transmembrane region" description="Helical" evidence="7">
    <location>
        <begin position="788"/>
        <end position="809"/>
    </location>
</feature>
<feature type="transmembrane region" description="Helical" evidence="7">
    <location>
        <begin position="514"/>
        <end position="538"/>
    </location>
</feature>
<evidence type="ECO:0000256" key="2">
    <source>
        <dbReference type="ARBA" id="ARBA00022475"/>
    </source>
</evidence>
<evidence type="ECO:0000259" key="9">
    <source>
        <dbReference type="Pfam" id="PF12704"/>
    </source>
</evidence>
<keyword evidence="4 7" id="KW-1133">Transmembrane helix</keyword>
<dbReference type="InterPro" id="IPR017800">
    <property type="entry name" value="ADOP"/>
</dbReference>
<reference evidence="10" key="1">
    <citation type="submission" date="2023-03" db="EMBL/GenBank/DDBJ databases">
        <title>Edaphobacter sp.</title>
        <authorList>
            <person name="Huber K.J."/>
            <person name="Papendorf J."/>
            <person name="Pilke C."/>
            <person name="Bunk B."/>
            <person name="Sproeer C."/>
            <person name="Pester M."/>
        </authorList>
    </citation>
    <scope>NUCLEOTIDE SEQUENCE</scope>
    <source>
        <strain evidence="10">DSM 110680</strain>
    </source>
</reference>
<evidence type="ECO:0000256" key="4">
    <source>
        <dbReference type="ARBA" id="ARBA00022989"/>
    </source>
</evidence>
<dbReference type="AlphaFoldDB" id="A0AAU7DN49"/>
<dbReference type="RefSeq" id="WP_348263977.1">
    <property type="nucleotide sequence ID" value="NZ_CP121196.1"/>
</dbReference>
<dbReference type="Pfam" id="PF02687">
    <property type="entry name" value="FtsX"/>
    <property type="match status" value="2"/>
</dbReference>
<accession>A0AAU7DN49</accession>
<feature type="transmembrane region" description="Helical" evidence="7">
    <location>
        <begin position="91"/>
        <end position="115"/>
    </location>
</feature>
<comment type="subcellular location">
    <subcellularLocation>
        <location evidence="1">Cell membrane</location>
        <topology evidence="1">Multi-pass membrane protein</topology>
    </subcellularLocation>
</comment>
<keyword evidence="3 7" id="KW-0812">Transmembrane</keyword>
<dbReference type="InterPro" id="IPR047928">
    <property type="entry name" value="Perm_prefix_1"/>
</dbReference>
<dbReference type="InterPro" id="IPR003838">
    <property type="entry name" value="ABC3_permease_C"/>
</dbReference>
<proteinExistence type="inferred from homology"/>
<dbReference type="PANTHER" id="PTHR30572:SF4">
    <property type="entry name" value="ABC TRANSPORTER PERMEASE YTRF"/>
    <property type="match status" value="1"/>
</dbReference>
<dbReference type="InterPro" id="IPR050250">
    <property type="entry name" value="Macrolide_Exporter_MacB"/>
</dbReference>
<sequence>MSWLRRLFARKRLEIDLDKELRFHFESQVADKVRSGASENEARRLTRLEFGGIEQIKEDCRESRGTLWVESMVQDIRYAVRQIRNSPGFSIVAILSLTLGIGANTAIFTLLNAILLRPLPVHNPEELQLFGDGRAQGLTLSIPDGPMDLFSKAFLHDFGQKNTSFSGIAAVDSSPIETKASIGGGAYQTIHINLISGSYFSALGVPAFLGRTIDESDDSASGAGPVAVASYAWFQRHLNGDPAALGKVIRIESHEYTLVGVAKPGFSGITVGRSADLWIPLSMEKGFPRPGGDAIGSKLYQSLYLIGRLKPGVTPAQAGAETNLLFKQIIRGYLGAQPSQKHLDDLAHAIVELTPGARGVCPLRYAFSAPLKILMTIVALVLLIACANIGNMLFARGVGRTREVAVRMALGASRQRIVFQLLTESVVLSVVGAAAGIALAWRASVLLLNMAAPGPDPVPLNLTPDLRVLAFTLGLTVLTALLFGTLPAFRATHLEFTPALKDGRGSSSVSTRGVMARSLIVGQVALSVLLMVVAGLFVRSLIHLYDVDTGFDPHNALIFTLDSSTANLPHGADEIRSVRLQEQIEERVRAIPGVQSDSFAFFAFNDGGWSDQVLFQGVPRTPANGKAVNFNITGNGFFSAMGIPLVEGRTYNSQDLQNSPKVAVINQTMARRFFPNRSAIGQHFGIGETPDHLGEIEVIGVVKDAKYFALSEGSRMAAYFPCSQSLGFFGNFIVRYAPGANRQEIVSRTRAAIAEINSNILVNTVTSLQEQVDRSIATQSLIARLSGFFGILAVLLACIGIYGLLSYSVARRTSELGIRVALGARSLNLLWMVMRECVLLLLVGLAIGVPLALSSTRVLKSLLYDLSPLDPVSISIAIAAVVCMTIAAAWLPARRASRIDPMQALRTE</sequence>
<name>A0AAU7DN49_9BACT</name>
<keyword evidence="2" id="KW-1003">Cell membrane</keyword>
<keyword evidence="5 7" id="KW-0472">Membrane</keyword>
<feature type="transmembrane region" description="Helical" evidence="7">
    <location>
        <begin position="829"/>
        <end position="852"/>
    </location>
</feature>
<feature type="domain" description="ABC3 transporter permease C-terminal" evidence="8">
    <location>
        <begin position="788"/>
        <end position="901"/>
    </location>
</feature>
<dbReference type="Pfam" id="PF12704">
    <property type="entry name" value="MacB_PCD"/>
    <property type="match status" value="2"/>
</dbReference>
<feature type="transmembrane region" description="Helical" evidence="7">
    <location>
        <begin position="872"/>
        <end position="893"/>
    </location>
</feature>
<feature type="transmembrane region" description="Helical" evidence="7">
    <location>
        <begin position="468"/>
        <end position="489"/>
    </location>
</feature>
<dbReference type="GO" id="GO:0022857">
    <property type="term" value="F:transmembrane transporter activity"/>
    <property type="evidence" value="ECO:0007669"/>
    <property type="project" value="TreeGrafter"/>
</dbReference>
<evidence type="ECO:0000259" key="8">
    <source>
        <dbReference type="Pfam" id="PF02687"/>
    </source>
</evidence>
<feature type="domain" description="MacB-like periplasmic core" evidence="9">
    <location>
        <begin position="615"/>
        <end position="751"/>
    </location>
</feature>
<protein>
    <submittedName>
        <fullName evidence="10">ABC transporter permease</fullName>
    </submittedName>
</protein>
<evidence type="ECO:0000313" key="10">
    <source>
        <dbReference type="EMBL" id="XBH18759.1"/>
    </source>
</evidence>
<evidence type="ECO:0000256" key="7">
    <source>
        <dbReference type="SAM" id="Phobius"/>
    </source>
</evidence>
<feature type="transmembrane region" description="Helical" evidence="7">
    <location>
        <begin position="373"/>
        <end position="396"/>
    </location>
</feature>
<evidence type="ECO:0000256" key="3">
    <source>
        <dbReference type="ARBA" id="ARBA00022692"/>
    </source>
</evidence>
<evidence type="ECO:0000256" key="5">
    <source>
        <dbReference type="ARBA" id="ARBA00023136"/>
    </source>
</evidence>